<keyword evidence="2" id="KW-1185">Reference proteome</keyword>
<accession>A0AAE9JQR4</accession>
<dbReference type="Proteomes" id="UP000829354">
    <property type="component" value="Chromosome X"/>
</dbReference>
<organism evidence="1 2">
    <name type="scientific">Caenorhabditis briggsae</name>
    <dbReference type="NCBI Taxonomy" id="6238"/>
    <lineage>
        <taxon>Eukaryota</taxon>
        <taxon>Metazoa</taxon>
        <taxon>Ecdysozoa</taxon>
        <taxon>Nematoda</taxon>
        <taxon>Chromadorea</taxon>
        <taxon>Rhabditida</taxon>
        <taxon>Rhabditina</taxon>
        <taxon>Rhabditomorpha</taxon>
        <taxon>Rhabditoidea</taxon>
        <taxon>Rhabditidae</taxon>
        <taxon>Peloderinae</taxon>
        <taxon>Caenorhabditis</taxon>
    </lineage>
</organism>
<reference evidence="1 2" key="1">
    <citation type="submission" date="2022-04" db="EMBL/GenBank/DDBJ databases">
        <title>Chromosome-level reference genomes for two strains of Caenorhabditis briggsae: an improved platform for comparative genomics.</title>
        <authorList>
            <person name="Stevens L."/>
            <person name="Andersen E."/>
        </authorList>
    </citation>
    <scope>NUCLEOTIDE SEQUENCE [LARGE SCALE GENOMIC DNA]</scope>
    <source>
        <strain evidence="1">VX34</strain>
        <tissue evidence="1">Whole-organism</tissue>
    </source>
</reference>
<dbReference type="EMBL" id="CP092625">
    <property type="protein sequence ID" value="UMM38667.1"/>
    <property type="molecule type" value="Genomic_DNA"/>
</dbReference>
<evidence type="ECO:0000313" key="2">
    <source>
        <dbReference type="Proteomes" id="UP000829354"/>
    </source>
</evidence>
<dbReference type="AlphaFoldDB" id="A0AAE9JQR4"/>
<protein>
    <submittedName>
        <fullName evidence="1">Uncharacterized protein</fullName>
    </submittedName>
</protein>
<sequence length="66" mass="7727">MLGKLQQQLKRQTTEKNRKLLNIVLQQATDAYRLACETYSEEGRARFEKLTIVLHHNENANINFVP</sequence>
<evidence type="ECO:0000313" key="1">
    <source>
        <dbReference type="EMBL" id="UMM38667.1"/>
    </source>
</evidence>
<name>A0AAE9JQR4_CAEBR</name>
<gene>
    <name evidence="1" type="ORF">L5515_016064</name>
</gene>
<proteinExistence type="predicted"/>